<dbReference type="PANTHER" id="PTHR37316">
    <property type="entry name" value="TEICHOIC ACID GLYCEROL-PHOSPHATE PRIMASE"/>
    <property type="match status" value="1"/>
</dbReference>
<comment type="subcellular location">
    <subcellularLocation>
        <location evidence="1">Cell membrane</location>
        <topology evidence="1">Peripheral membrane protein</topology>
    </subcellularLocation>
</comment>
<dbReference type="InterPro" id="IPR043149">
    <property type="entry name" value="TagF_N"/>
</dbReference>
<dbReference type="GO" id="GO:0047355">
    <property type="term" value="F:CDP-glycerol glycerophosphotransferase activity"/>
    <property type="evidence" value="ECO:0007669"/>
    <property type="project" value="InterPro"/>
</dbReference>
<accession>A0A401ISP5</accession>
<keyword evidence="9" id="KW-1185">Reference proteome</keyword>
<comment type="similarity">
    <text evidence="2">Belongs to the CDP-glycerol glycerophosphotransferase family.</text>
</comment>
<evidence type="ECO:0000256" key="7">
    <source>
        <dbReference type="SAM" id="Phobius"/>
    </source>
</evidence>
<dbReference type="Gene3D" id="3.40.50.11820">
    <property type="match status" value="1"/>
</dbReference>
<keyword evidence="6 7" id="KW-0472">Membrane</keyword>
<dbReference type="GO" id="GO:0005886">
    <property type="term" value="C:plasma membrane"/>
    <property type="evidence" value="ECO:0007669"/>
    <property type="project" value="UniProtKB-SubCell"/>
</dbReference>
<proteinExistence type="inferred from homology"/>
<evidence type="ECO:0000256" key="4">
    <source>
        <dbReference type="ARBA" id="ARBA00022679"/>
    </source>
</evidence>
<evidence type="ECO:0000256" key="3">
    <source>
        <dbReference type="ARBA" id="ARBA00022475"/>
    </source>
</evidence>
<comment type="caution">
    <text evidence="8">The sequence shown here is derived from an EMBL/GenBank/DDBJ whole genome shotgun (WGS) entry which is preliminary data.</text>
</comment>
<dbReference type="SUPFAM" id="SSF53756">
    <property type="entry name" value="UDP-Glycosyltransferase/glycogen phosphorylase"/>
    <property type="match status" value="1"/>
</dbReference>
<protein>
    <submittedName>
        <fullName evidence="8">CDP-glycerol glycerophosphotransferase</fullName>
    </submittedName>
</protein>
<organism evidence="8 9">
    <name type="scientific">Ligilactobacillus salitolerans</name>
    <dbReference type="NCBI Taxonomy" id="1808352"/>
    <lineage>
        <taxon>Bacteria</taxon>
        <taxon>Bacillati</taxon>
        <taxon>Bacillota</taxon>
        <taxon>Bacilli</taxon>
        <taxon>Lactobacillales</taxon>
        <taxon>Lactobacillaceae</taxon>
        <taxon>Ligilactobacillus</taxon>
    </lineage>
</organism>
<dbReference type="RefSeq" id="WP_124976046.1">
    <property type="nucleotide sequence ID" value="NZ_BFFP01000013.1"/>
</dbReference>
<sequence length="394" mass="46706">MRIVYFIWLHLCRFMLGLMLRILSVFVREDPKLIIFVSFNGRAYSDNPRYLFEYMRDNNEFSDYRFVWAFKEAQVVDGAESVKFNSLRYYYLLTKAKYWIFNAKMAPYYHKRDSQVYLQTWHGTPLKRLGHDIVDNGSTYYRSRQSYAQMVKSYDSDGSHWNYLLSPNSFSTQAFSSAFAFPKEKILEVGYPRLDCLVGVDQDKISKIKQQYGLPLDKKVILYAPTWRDDSFTLNGYTFELQVDFERWHSYLSDEYVVLFKPHYLISNGYQVPASLNDFVYTMGASADINDAYLMSDVLVTDYSSVFFDYALLGRPIYFYMYDFDEYKEELRGFYLKVPEELPNGVVKTETELLKKIKENDFDYQRLADFNQKFNLWNDGNVCAKVLGEIFREA</sequence>
<reference evidence="8 9" key="1">
    <citation type="journal article" date="2019" name="Int. J. Syst. Evol. Microbiol.">
        <title>Lactobacillus salitolerans sp. nov., a novel lactic acid bacterium isolated from spent mushroom substrates.</title>
        <authorList>
            <person name="Tohno M."/>
            <person name="Tanizawa Y."/>
            <person name="Kojima Y."/>
            <person name="Sakamoto M."/>
            <person name="Nakamura Y."/>
            <person name="Ohkuma M."/>
            <person name="Kobayashi H."/>
        </authorList>
    </citation>
    <scope>NUCLEOTIDE SEQUENCE [LARGE SCALE GENOMIC DNA]</scope>
    <source>
        <strain evidence="8 9">YK43</strain>
    </source>
</reference>
<feature type="transmembrane region" description="Helical" evidence="7">
    <location>
        <begin position="6"/>
        <end position="27"/>
    </location>
</feature>
<evidence type="ECO:0000313" key="8">
    <source>
        <dbReference type="EMBL" id="GBG94546.1"/>
    </source>
</evidence>
<dbReference type="OrthoDB" id="9811865at2"/>
<dbReference type="Gene3D" id="3.40.50.12580">
    <property type="match status" value="1"/>
</dbReference>
<dbReference type="Proteomes" id="UP000286848">
    <property type="component" value="Unassembled WGS sequence"/>
</dbReference>
<gene>
    <name evidence="8" type="primary">tagB</name>
    <name evidence="8" type="ORF">LFYK43_10050</name>
</gene>
<name>A0A401ISP5_9LACO</name>
<evidence type="ECO:0000256" key="1">
    <source>
        <dbReference type="ARBA" id="ARBA00004202"/>
    </source>
</evidence>
<keyword evidence="4 8" id="KW-0808">Transferase</keyword>
<keyword evidence="7" id="KW-1133">Transmembrane helix</keyword>
<dbReference type="InterPro" id="IPR007554">
    <property type="entry name" value="Glycerophosphate_synth"/>
</dbReference>
<evidence type="ECO:0000256" key="6">
    <source>
        <dbReference type="ARBA" id="ARBA00023136"/>
    </source>
</evidence>
<dbReference type="InterPro" id="IPR051612">
    <property type="entry name" value="Teichoic_Acid_Biosynth"/>
</dbReference>
<dbReference type="EMBL" id="BFFP01000013">
    <property type="protein sequence ID" value="GBG94546.1"/>
    <property type="molecule type" value="Genomic_DNA"/>
</dbReference>
<dbReference type="AlphaFoldDB" id="A0A401ISP5"/>
<evidence type="ECO:0000313" key="9">
    <source>
        <dbReference type="Proteomes" id="UP000286848"/>
    </source>
</evidence>
<keyword evidence="3" id="KW-1003">Cell membrane</keyword>
<dbReference type="InterPro" id="IPR043148">
    <property type="entry name" value="TagF_C"/>
</dbReference>
<evidence type="ECO:0000256" key="5">
    <source>
        <dbReference type="ARBA" id="ARBA00022944"/>
    </source>
</evidence>
<dbReference type="Pfam" id="PF04464">
    <property type="entry name" value="Glyphos_transf"/>
    <property type="match status" value="1"/>
</dbReference>
<dbReference type="PANTHER" id="PTHR37316:SF3">
    <property type="entry name" value="TEICHOIC ACID GLYCEROL-PHOSPHATE TRANSFERASE"/>
    <property type="match status" value="1"/>
</dbReference>
<evidence type="ECO:0000256" key="2">
    <source>
        <dbReference type="ARBA" id="ARBA00010488"/>
    </source>
</evidence>
<keyword evidence="5" id="KW-0777">Teichoic acid biosynthesis</keyword>
<keyword evidence="7" id="KW-0812">Transmembrane</keyword>
<dbReference type="GO" id="GO:0019350">
    <property type="term" value="P:teichoic acid biosynthetic process"/>
    <property type="evidence" value="ECO:0007669"/>
    <property type="project" value="UniProtKB-KW"/>
</dbReference>